<dbReference type="EC" id="4.2.99.18" evidence="15"/>
<dbReference type="Pfam" id="PF01149">
    <property type="entry name" value="Fapy_DNA_glyco"/>
    <property type="match status" value="1"/>
</dbReference>
<keyword evidence="7 15" id="KW-0378">Hydrolase</keyword>
<dbReference type="AlphaFoldDB" id="A0A8I2B251"/>
<keyword evidence="4 15" id="KW-0479">Metal-binding</keyword>
<dbReference type="CDD" id="cd08966">
    <property type="entry name" value="EcFpg-like_N"/>
    <property type="match status" value="1"/>
</dbReference>
<dbReference type="PROSITE" id="PS51066">
    <property type="entry name" value="ZF_FPG_2"/>
    <property type="match status" value="1"/>
</dbReference>
<keyword evidence="6 15" id="KW-0863">Zinc-finger</keyword>
<evidence type="ECO:0000256" key="9">
    <source>
        <dbReference type="ARBA" id="ARBA00023125"/>
    </source>
</evidence>
<dbReference type="RefSeq" id="WP_207542117.1">
    <property type="nucleotide sequence ID" value="NZ_JAFNAA010000009.1"/>
</dbReference>
<dbReference type="Pfam" id="PF06827">
    <property type="entry name" value="zf-FPG_IleRS"/>
    <property type="match status" value="1"/>
</dbReference>
<keyword evidence="5 15" id="KW-0227">DNA damage</keyword>
<dbReference type="PROSITE" id="PS01242">
    <property type="entry name" value="ZF_FPG_1"/>
    <property type="match status" value="1"/>
</dbReference>
<dbReference type="SMART" id="SM01232">
    <property type="entry name" value="H2TH"/>
    <property type="match status" value="1"/>
</dbReference>
<sequence length="295" mass="32790">MPELPEVETSRRGILPHVLQQTIVQVVVRQPKLRWPVAPEIMELSGLCVTAVERRAKYLLLQISQPATLQAVGWIIIHLGMSGSLRVVPAGTPPALHDHVDVQLSNGRVLRYNDPRRFGCWLWSETPLSHALLAKLGPEPLSPEFNAEYLYQRSRKRRTALKAWLMDNQVVVGVGNIYANEALFQCRLHPMLPAHSLTLAQCEQLVSVIKSVLTHSIEQGGTTLRDFTQPDGRPGYFAQTLQVYGRAGEPCRVCGTPIESMRIGQRNSFYCPHCQPALVQAPVTKAPVTKASTAK</sequence>
<dbReference type="GO" id="GO:0140078">
    <property type="term" value="F:class I DNA-(apurinic or apyrimidinic site) endonuclease activity"/>
    <property type="evidence" value="ECO:0007669"/>
    <property type="project" value="UniProtKB-EC"/>
</dbReference>
<comment type="caution">
    <text evidence="18">The sequence shown here is derived from an EMBL/GenBank/DDBJ whole genome shotgun (WGS) entry which is preliminary data.</text>
</comment>
<comment type="subunit">
    <text evidence="3 15">Monomer.</text>
</comment>
<comment type="catalytic activity">
    <reaction evidence="14 15">
        <text>2'-deoxyribonucleotide-(2'-deoxyribose 5'-phosphate)-2'-deoxyribonucleotide-DNA = a 3'-end 2'-deoxyribonucleotide-(2,3-dehydro-2,3-deoxyribose 5'-phosphate)-DNA + a 5'-end 5'-phospho-2'-deoxyribonucleoside-DNA + H(+)</text>
        <dbReference type="Rhea" id="RHEA:66592"/>
        <dbReference type="Rhea" id="RHEA-COMP:13180"/>
        <dbReference type="Rhea" id="RHEA-COMP:16897"/>
        <dbReference type="Rhea" id="RHEA-COMP:17067"/>
        <dbReference type="ChEBI" id="CHEBI:15378"/>
        <dbReference type="ChEBI" id="CHEBI:136412"/>
        <dbReference type="ChEBI" id="CHEBI:157695"/>
        <dbReference type="ChEBI" id="CHEBI:167181"/>
        <dbReference type="EC" id="4.2.99.18"/>
    </reaction>
</comment>
<evidence type="ECO:0000256" key="10">
    <source>
        <dbReference type="ARBA" id="ARBA00023204"/>
    </source>
</evidence>
<evidence type="ECO:0000256" key="11">
    <source>
        <dbReference type="ARBA" id="ARBA00023239"/>
    </source>
</evidence>
<dbReference type="EMBL" id="JAFNAA010000009">
    <property type="protein sequence ID" value="MBO1108504.1"/>
    <property type="molecule type" value="Genomic_DNA"/>
</dbReference>
<accession>A0A8I2B251</accession>
<dbReference type="NCBIfam" id="NF002211">
    <property type="entry name" value="PRK01103.1"/>
    <property type="match status" value="1"/>
</dbReference>
<keyword evidence="9 15" id="KW-0238">DNA-binding</keyword>
<feature type="binding site" evidence="15">
    <location>
        <position position="97"/>
    </location>
    <ligand>
        <name>DNA</name>
        <dbReference type="ChEBI" id="CHEBI:16991"/>
    </ligand>
</feature>
<dbReference type="EC" id="3.2.2.23" evidence="15"/>
<evidence type="ECO:0000256" key="14">
    <source>
        <dbReference type="ARBA" id="ARBA00044632"/>
    </source>
</evidence>
<dbReference type="SUPFAM" id="SSF46946">
    <property type="entry name" value="S13-like H2TH domain"/>
    <property type="match status" value="1"/>
</dbReference>
<feature type="binding site" evidence="15">
    <location>
        <position position="157"/>
    </location>
    <ligand>
        <name>DNA</name>
        <dbReference type="ChEBI" id="CHEBI:16991"/>
    </ligand>
</feature>
<reference evidence="18" key="1">
    <citation type="submission" date="2021-03" db="EMBL/GenBank/DDBJ databases">
        <title>Plesiomonas shigelloides zfcc0051, isolated from zebrafish feces.</title>
        <authorList>
            <person name="Vanderhoek Z."/>
            <person name="Gaulke C."/>
        </authorList>
    </citation>
    <scope>NUCLEOTIDE SEQUENCE</scope>
    <source>
        <strain evidence="18">Zfcc0051</strain>
    </source>
</reference>
<dbReference type="FunFam" id="3.20.190.10:FF:000001">
    <property type="entry name" value="Formamidopyrimidine-DNA glycosylase"/>
    <property type="match status" value="1"/>
</dbReference>
<evidence type="ECO:0000256" key="5">
    <source>
        <dbReference type="ARBA" id="ARBA00022763"/>
    </source>
</evidence>
<dbReference type="InterPro" id="IPR010663">
    <property type="entry name" value="Znf_FPG/IleRS"/>
</dbReference>
<dbReference type="InterPro" id="IPR012319">
    <property type="entry name" value="FPG_cat"/>
</dbReference>
<dbReference type="InterPro" id="IPR020629">
    <property type="entry name" value="FPG_Glyclase"/>
</dbReference>
<dbReference type="InterPro" id="IPR035937">
    <property type="entry name" value="FPG_N"/>
</dbReference>
<dbReference type="PANTHER" id="PTHR22993">
    <property type="entry name" value="FORMAMIDOPYRIMIDINE-DNA GLYCOSYLASE"/>
    <property type="match status" value="1"/>
</dbReference>
<dbReference type="Proteomes" id="UP000664658">
    <property type="component" value="Unassembled WGS sequence"/>
</dbReference>
<feature type="active site" description="Proton donor; for beta-elimination activity" evidence="15">
    <location>
        <position position="57"/>
    </location>
</feature>
<dbReference type="InterPro" id="IPR015886">
    <property type="entry name" value="H2TH_FPG"/>
</dbReference>
<protein>
    <recommendedName>
        <fullName evidence="15">Formamidopyrimidine-DNA glycosylase</fullName>
        <shortName evidence="15">Fapy-DNA glycosylase</shortName>
        <ecNumber evidence="15">3.2.2.23</ecNumber>
    </recommendedName>
    <alternativeName>
        <fullName evidence="15">DNA-(apurinic or apyrimidinic site) lyase MutM</fullName>
        <shortName evidence="15">AP lyase MutM</shortName>
        <ecNumber evidence="15">4.2.99.18</ecNumber>
    </alternativeName>
</protein>
<dbReference type="InterPro" id="IPR015887">
    <property type="entry name" value="DNA_glyclase_Znf_dom_DNA_BS"/>
</dbReference>
<feature type="binding site" evidence="15">
    <location>
        <position position="116"/>
    </location>
    <ligand>
        <name>DNA</name>
        <dbReference type="ChEBI" id="CHEBI:16991"/>
    </ligand>
</feature>
<feature type="domain" description="FPG-type" evidence="16">
    <location>
        <begin position="242"/>
        <end position="276"/>
    </location>
</feature>
<dbReference type="GO" id="GO:0008270">
    <property type="term" value="F:zinc ion binding"/>
    <property type="evidence" value="ECO:0007669"/>
    <property type="project" value="UniProtKB-UniRule"/>
</dbReference>
<gene>
    <name evidence="15 18" type="primary">mutM</name>
    <name evidence="15" type="synonym">fpg</name>
    <name evidence="18" type="ORF">J2R62_09745</name>
</gene>
<evidence type="ECO:0000256" key="4">
    <source>
        <dbReference type="ARBA" id="ARBA00022723"/>
    </source>
</evidence>
<dbReference type="InterPro" id="IPR010979">
    <property type="entry name" value="Ribosomal_uS13-like_H2TH"/>
</dbReference>
<dbReference type="HAMAP" id="MF_00103">
    <property type="entry name" value="Fapy_DNA_glycosyl"/>
    <property type="match status" value="1"/>
</dbReference>
<keyword evidence="10 15" id="KW-0234">DNA repair</keyword>
<comment type="cofactor">
    <cofactor evidence="15">
        <name>Zn(2+)</name>
        <dbReference type="ChEBI" id="CHEBI:29105"/>
    </cofactor>
    <text evidence="15">Binds 1 zinc ion per subunit.</text>
</comment>
<dbReference type="PROSITE" id="PS51068">
    <property type="entry name" value="FPG_CAT"/>
    <property type="match status" value="1"/>
</dbReference>
<proteinExistence type="inferred from homology"/>
<evidence type="ECO:0000313" key="19">
    <source>
        <dbReference type="Proteomes" id="UP000664658"/>
    </source>
</evidence>
<evidence type="ECO:0000256" key="13">
    <source>
        <dbReference type="ARBA" id="ARBA00023295"/>
    </source>
</evidence>
<feature type="active site" description="Proton donor; for delta-elimination activity" evidence="15">
    <location>
        <position position="266"/>
    </location>
</feature>
<evidence type="ECO:0000256" key="1">
    <source>
        <dbReference type="ARBA" id="ARBA00001668"/>
    </source>
</evidence>
<dbReference type="GO" id="GO:0034039">
    <property type="term" value="F:8-oxo-7,8-dihydroguanine DNA N-glycosylase activity"/>
    <property type="evidence" value="ECO:0007669"/>
    <property type="project" value="TreeGrafter"/>
</dbReference>
<dbReference type="SMART" id="SM00898">
    <property type="entry name" value="Fapy_DNA_glyco"/>
    <property type="match status" value="1"/>
</dbReference>
<evidence type="ECO:0000256" key="12">
    <source>
        <dbReference type="ARBA" id="ARBA00023268"/>
    </source>
</evidence>
<evidence type="ECO:0000259" key="17">
    <source>
        <dbReference type="PROSITE" id="PS51068"/>
    </source>
</evidence>
<evidence type="ECO:0000256" key="7">
    <source>
        <dbReference type="ARBA" id="ARBA00022801"/>
    </source>
</evidence>
<comment type="function">
    <text evidence="15">Involved in base excision repair of DNA damaged by oxidation or by mutagenic agents. Acts as DNA glycosylase that recognizes and removes damaged bases. Has a preference for oxidized purines, such as 7,8-dihydro-8-oxoguanine (8-oxoG). Has AP (apurinic/apyrimidinic) lyase activity and introduces nicks in the DNA strand. Cleaves the DNA backbone by beta-delta elimination to generate a single-strand break at the site of the removed base with both 3'- and 5'-phosphates.</text>
</comment>
<evidence type="ECO:0000256" key="15">
    <source>
        <dbReference type="HAMAP-Rule" id="MF_00103"/>
    </source>
</evidence>
<name>A0A8I2B251_PLESH</name>
<evidence type="ECO:0000256" key="8">
    <source>
        <dbReference type="ARBA" id="ARBA00022833"/>
    </source>
</evidence>
<keyword evidence="13 15" id="KW-0326">Glycosidase</keyword>
<keyword evidence="8 15" id="KW-0862">Zinc</keyword>
<dbReference type="SUPFAM" id="SSF57716">
    <property type="entry name" value="Glucocorticoid receptor-like (DNA-binding domain)"/>
    <property type="match status" value="1"/>
</dbReference>
<feature type="active site" description="Proton donor" evidence="15">
    <location>
        <position position="3"/>
    </location>
</feature>
<evidence type="ECO:0000313" key="18">
    <source>
        <dbReference type="EMBL" id="MBO1108504.1"/>
    </source>
</evidence>
<keyword evidence="11 15" id="KW-0456">Lyase</keyword>
<keyword evidence="12 15" id="KW-0511">Multifunctional enzyme</keyword>
<evidence type="ECO:0000256" key="2">
    <source>
        <dbReference type="ARBA" id="ARBA00009409"/>
    </source>
</evidence>
<dbReference type="GO" id="GO:0006284">
    <property type="term" value="P:base-excision repair"/>
    <property type="evidence" value="ECO:0007669"/>
    <property type="project" value="InterPro"/>
</dbReference>
<feature type="domain" description="Formamidopyrimidine-DNA glycosylase catalytic" evidence="17">
    <location>
        <begin position="2"/>
        <end position="119"/>
    </location>
</feature>
<evidence type="ECO:0000259" key="16">
    <source>
        <dbReference type="PROSITE" id="PS51066"/>
    </source>
</evidence>
<comment type="similarity">
    <text evidence="2 15">Belongs to the FPG family.</text>
</comment>
<feature type="active site" description="Schiff-base intermediate with DNA" evidence="15">
    <location>
        <position position="2"/>
    </location>
</feature>
<dbReference type="InterPro" id="IPR000214">
    <property type="entry name" value="Znf_DNA_glyclase/AP_lyase"/>
</dbReference>
<dbReference type="SUPFAM" id="SSF81624">
    <property type="entry name" value="N-terminal domain of MutM-like DNA repair proteins"/>
    <property type="match status" value="1"/>
</dbReference>
<evidence type="ECO:0000256" key="6">
    <source>
        <dbReference type="ARBA" id="ARBA00022771"/>
    </source>
</evidence>
<dbReference type="Pfam" id="PF06831">
    <property type="entry name" value="H2TH"/>
    <property type="match status" value="1"/>
</dbReference>
<dbReference type="GO" id="GO:0003684">
    <property type="term" value="F:damaged DNA binding"/>
    <property type="evidence" value="ECO:0007669"/>
    <property type="project" value="InterPro"/>
</dbReference>
<organism evidence="18 19">
    <name type="scientific">Plesiomonas shigelloides</name>
    <name type="common">Aeromonas shigelloides</name>
    <dbReference type="NCBI Taxonomy" id="703"/>
    <lineage>
        <taxon>Bacteria</taxon>
        <taxon>Pseudomonadati</taxon>
        <taxon>Pseudomonadota</taxon>
        <taxon>Gammaproteobacteria</taxon>
        <taxon>Enterobacterales</taxon>
        <taxon>Enterobacteriaceae</taxon>
        <taxon>Plesiomonas</taxon>
    </lineage>
</organism>
<dbReference type="PANTHER" id="PTHR22993:SF9">
    <property type="entry name" value="FORMAMIDOPYRIMIDINE-DNA GLYCOSYLASE"/>
    <property type="match status" value="1"/>
</dbReference>
<comment type="catalytic activity">
    <reaction evidence="1 15">
        <text>Hydrolysis of DNA containing ring-opened 7-methylguanine residues, releasing 2,6-diamino-4-hydroxy-5-(N-methyl)formamidopyrimidine.</text>
        <dbReference type="EC" id="3.2.2.23"/>
    </reaction>
</comment>
<dbReference type="Gene3D" id="3.20.190.10">
    <property type="entry name" value="MutM-like, N-terminal"/>
    <property type="match status" value="1"/>
</dbReference>
<dbReference type="FunFam" id="1.10.8.50:FF:000003">
    <property type="entry name" value="Formamidopyrimidine-DNA glycosylase"/>
    <property type="match status" value="1"/>
</dbReference>
<dbReference type="NCBIfam" id="TIGR00577">
    <property type="entry name" value="fpg"/>
    <property type="match status" value="1"/>
</dbReference>
<dbReference type="Gene3D" id="1.10.8.50">
    <property type="match status" value="1"/>
</dbReference>
<evidence type="ECO:0000256" key="3">
    <source>
        <dbReference type="ARBA" id="ARBA00011245"/>
    </source>
</evidence>